<comment type="caution">
    <text evidence="2">The sequence shown here is derived from an EMBL/GenBank/DDBJ whole genome shotgun (WGS) entry which is preliminary data.</text>
</comment>
<accession>A0ABS1SQU3</accession>
<dbReference type="Pfam" id="PF12502">
    <property type="entry name" value="DUF3710"/>
    <property type="match status" value="1"/>
</dbReference>
<feature type="region of interest" description="Disordered" evidence="1">
    <location>
        <begin position="1"/>
        <end position="54"/>
    </location>
</feature>
<keyword evidence="3" id="KW-1185">Reference proteome</keyword>
<dbReference type="EMBL" id="QYAD01000004">
    <property type="protein sequence ID" value="MBL3690543.1"/>
    <property type="molecule type" value="Genomic_DNA"/>
</dbReference>
<feature type="compositionally biased region" description="Basic and acidic residues" evidence="1">
    <location>
        <begin position="24"/>
        <end position="46"/>
    </location>
</feature>
<feature type="compositionally biased region" description="Basic and acidic residues" evidence="1">
    <location>
        <begin position="1"/>
        <end position="14"/>
    </location>
</feature>
<evidence type="ECO:0000313" key="3">
    <source>
        <dbReference type="Proteomes" id="UP001646141"/>
    </source>
</evidence>
<dbReference type="Proteomes" id="UP001646141">
    <property type="component" value="Unassembled WGS sequence"/>
</dbReference>
<evidence type="ECO:0000313" key="2">
    <source>
        <dbReference type="EMBL" id="MBL3690543.1"/>
    </source>
</evidence>
<dbReference type="RefSeq" id="WP_202382709.1">
    <property type="nucleotide sequence ID" value="NZ_BAAAMA010000010.1"/>
</dbReference>
<dbReference type="InterPro" id="IPR022183">
    <property type="entry name" value="DUF3710"/>
</dbReference>
<protein>
    <submittedName>
        <fullName evidence="2">DUF3710 domain-containing protein</fullName>
    </submittedName>
</protein>
<sequence>MSDKSETQDVEKNTPEAADSAEALELHESAGEELDESKSHPADRDTAGPFDAAEVPAMRPYVDLGGIKVAPREGLQLRLEVDERANRVVAVSLEYAESLLQVQAFAAPKTTGLWHGVRRELTQQMAAQGASAVEETGPLGPELLVETPAPAEQGGTRTARFIAVDGPRWMLRGVIMGKAAVDASARERVIDLFREVVVVRGDQPMPPSELLPLRVPAGVQAQRPQGDAAAQGGAQPA</sequence>
<organism evidence="2 3">
    <name type="scientific">Leucobacter chromiireducens subsp. chromiireducens</name>
    <dbReference type="NCBI Taxonomy" id="660067"/>
    <lineage>
        <taxon>Bacteria</taxon>
        <taxon>Bacillati</taxon>
        <taxon>Actinomycetota</taxon>
        <taxon>Actinomycetes</taxon>
        <taxon>Micrococcales</taxon>
        <taxon>Microbacteriaceae</taxon>
        <taxon>Leucobacter</taxon>
    </lineage>
</organism>
<gene>
    <name evidence="2" type="ORF">D3226_11330</name>
</gene>
<evidence type="ECO:0000256" key="1">
    <source>
        <dbReference type="SAM" id="MobiDB-lite"/>
    </source>
</evidence>
<proteinExistence type="predicted"/>
<feature type="region of interest" description="Disordered" evidence="1">
    <location>
        <begin position="217"/>
        <end position="237"/>
    </location>
</feature>
<name>A0ABS1SQU3_9MICO</name>
<reference evidence="2 3" key="1">
    <citation type="submission" date="2018-09" db="EMBL/GenBank/DDBJ databases">
        <title>Comparative genomics of Leucobacter spp.</title>
        <authorList>
            <person name="Reis A.C."/>
            <person name="Kolvenbach B.A."/>
            <person name="Corvini P.F.X."/>
            <person name="Nunes O.C."/>
        </authorList>
    </citation>
    <scope>NUCLEOTIDE SEQUENCE [LARGE SCALE GENOMIC DNA]</scope>
    <source>
        <strain evidence="2 3">L-1</strain>
    </source>
</reference>
<feature type="compositionally biased region" description="Low complexity" evidence="1">
    <location>
        <begin position="220"/>
        <end position="237"/>
    </location>
</feature>